<dbReference type="RefSeq" id="WP_111341526.1">
    <property type="nucleotide sequence ID" value="NZ_QHHQ01000001.1"/>
</dbReference>
<sequence length="398" mass="42639">MRHALAAVLAAGLIATPAAAQNPEPLDVADWSAVEAAAEGQSVDWYAWGGETHINDYIAWVGDEVAARYGVTLNQVKLADTAEAVARVLAEKTAGETADGAVDLVWINGENFAAMQQNGLLRDDGWAEKLPNRALVDMDRYGAAIASDFGLAVKGQESPWGRAQLVMIYDAARTAEPPRSLDELVAFIEAHPGRFTYPQPPNFTGTTFLKQLLLDVVPDRSVLYAPAGEDADRLVRDTLIPVLQRIHPGLWRSGEAFPTGVAELRRLYADGEILLALTGNPSDAVAGVNDGLLPPESRVVAFSGGTVGNVHFVAIPANAGDQAGALVVANFLLSPEAQARKADPAYWGDPSVLAIDRLPPDQRALFNDEIAVDAPTIAEPHVTWTAVIERVWDETFLK</sequence>
<dbReference type="PIRSF" id="PIRSF029172">
    <property type="entry name" value="UCP029172_ABC_sbc_YnjB"/>
    <property type="match status" value="1"/>
</dbReference>
<name>A0A8B2NUT8_9HYPH</name>
<feature type="chain" id="PRO_5032354053" evidence="2">
    <location>
        <begin position="21"/>
        <end position="398"/>
    </location>
</feature>
<dbReference type="AlphaFoldDB" id="A0A8B2NUT8"/>
<dbReference type="SUPFAM" id="SSF53850">
    <property type="entry name" value="Periplasmic binding protein-like II"/>
    <property type="match status" value="1"/>
</dbReference>
<dbReference type="InterPro" id="IPR006059">
    <property type="entry name" value="SBP"/>
</dbReference>
<evidence type="ECO:0000313" key="4">
    <source>
        <dbReference type="Proteomes" id="UP000249590"/>
    </source>
</evidence>
<dbReference type="Proteomes" id="UP000249590">
    <property type="component" value="Unassembled WGS sequence"/>
</dbReference>
<proteinExistence type="predicted"/>
<evidence type="ECO:0000256" key="2">
    <source>
        <dbReference type="SAM" id="SignalP"/>
    </source>
</evidence>
<keyword evidence="4" id="KW-1185">Reference proteome</keyword>
<organism evidence="3 4">
    <name type="scientific">Acuticoccus sediminis</name>
    <dbReference type="NCBI Taxonomy" id="2184697"/>
    <lineage>
        <taxon>Bacteria</taxon>
        <taxon>Pseudomonadati</taxon>
        <taxon>Pseudomonadota</taxon>
        <taxon>Alphaproteobacteria</taxon>
        <taxon>Hyphomicrobiales</taxon>
        <taxon>Amorphaceae</taxon>
        <taxon>Acuticoccus</taxon>
    </lineage>
</organism>
<dbReference type="InterPro" id="IPR027020">
    <property type="entry name" value="YnjB"/>
</dbReference>
<protein>
    <submittedName>
        <fullName evidence="3">ABC transporter substrate-binding protein</fullName>
    </submittedName>
</protein>
<dbReference type="NCBIfam" id="NF008633">
    <property type="entry name" value="PRK11622.1"/>
    <property type="match status" value="1"/>
</dbReference>
<dbReference type="PANTHER" id="PTHR42779">
    <property type="entry name" value="PROTEIN YNJB"/>
    <property type="match status" value="1"/>
</dbReference>
<dbReference type="EMBL" id="QHHQ01000001">
    <property type="protein sequence ID" value="RAI03113.1"/>
    <property type="molecule type" value="Genomic_DNA"/>
</dbReference>
<keyword evidence="2" id="KW-0732">Signal</keyword>
<dbReference type="OrthoDB" id="3239593at2"/>
<feature type="signal peptide" evidence="2">
    <location>
        <begin position="1"/>
        <end position="20"/>
    </location>
</feature>
<dbReference type="Gene3D" id="3.40.190.10">
    <property type="entry name" value="Periplasmic binding protein-like II"/>
    <property type="match status" value="3"/>
</dbReference>
<comment type="caution">
    <text evidence="3">The sequence shown here is derived from an EMBL/GenBank/DDBJ whole genome shotgun (WGS) entry which is preliminary data.</text>
</comment>
<reference evidence="3 4" key="1">
    <citation type="submission" date="2018-05" db="EMBL/GenBank/DDBJ databases">
        <title>Acuticoccus sediminis sp. nov., isolated from deep-sea sediment of Indian Ocean.</title>
        <authorList>
            <person name="Liu X."/>
            <person name="Lai Q."/>
            <person name="Du Y."/>
            <person name="Sun F."/>
            <person name="Zhang X."/>
            <person name="Wang S."/>
            <person name="Shao Z."/>
        </authorList>
    </citation>
    <scope>NUCLEOTIDE SEQUENCE [LARGE SCALE GENOMIC DNA]</scope>
    <source>
        <strain evidence="3 4">PTG4-2</strain>
    </source>
</reference>
<keyword evidence="1" id="KW-0574">Periplasm</keyword>
<accession>A0A8B2NUT8</accession>
<evidence type="ECO:0000313" key="3">
    <source>
        <dbReference type="EMBL" id="RAI03113.1"/>
    </source>
</evidence>
<evidence type="ECO:0000256" key="1">
    <source>
        <dbReference type="ARBA" id="ARBA00022764"/>
    </source>
</evidence>
<dbReference type="Pfam" id="PF13416">
    <property type="entry name" value="SBP_bac_8"/>
    <property type="match status" value="1"/>
</dbReference>
<dbReference type="PANTHER" id="PTHR42779:SF1">
    <property type="entry name" value="PROTEIN YNJB"/>
    <property type="match status" value="1"/>
</dbReference>
<gene>
    <name evidence="3" type="ORF">DLJ53_00870</name>
</gene>